<sequence length="80" mass="8912">MLEEIYRTLGAAEDRLDRNCDEIYFPWDIVGVENGYDEVNVQISAKIGATDTYPNRPRTSSSMAIGPQTSQARSLLSDQA</sequence>
<evidence type="ECO:0000256" key="1">
    <source>
        <dbReference type="SAM" id="MobiDB-lite"/>
    </source>
</evidence>
<feature type="region of interest" description="Disordered" evidence="1">
    <location>
        <begin position="52"/>
        <end position="80"/>
    </location>
</feature>
<name>A0A8S9QZ31_BRACR</name>
<protein>
    <submittedName>
        <fullName evidence="2">Uncharacterized protein</fullName>
    </submittedName>
</protein>
<evidence type="ECO:0000313" key="2">
    <source>
        <dbReference type="EMBL" id="KAF3558254.1"/>
    </source>
</evidence>
<dbReference type="Proteomes" id="UP000712600">
    <property type="component" value="Unassembled WGS sequence"/>
</dbReference>
<comment type="caution">
    <text evidence="2">The sequence shown here is derived from an EMBL/GenBank/DDBJ whole genome shotgun (WGS) entry which is preliminary data.</text>
</comment>
<proteinExistence type="predicted"/>
<accession>A0A8S9QZ31</accession>
<dbReference type="AlphaFoldDB" id="A0A8S9QZ31"/>
<feature type="compositionally biased region" description="Polar residues" evidence="1">
    <location>
        <begin position="57"/>
        <end position="80"/>
    </location>
</feature>
<organism evidence="2 3">
    <name type="scientific">Brassica cretica</name>
    <name type="common">Mustard</name>
    <dbReference type="NCBI Taxonomy" id="69181"/>
    <lineage>
        <taxon>Eukaryota</taxon>
        <taxon>Viridiplantae</taxon>
        <taxon>Streptophyta</taxon>
        <taxon>Embryophyta</taxon>
        <taxon>Tracheophyta</taxon>
        <taxon>Spermatophyta</taxon>
        <taxon>Magnoliopsida</taxon>
        <taxon>eudicotyledons</taxon>
        <taxon>Gunneridae</taxon>
        <taxon>Pentapetalae</taxon>
        <taxon>rosids</taxon>
        <taxon>malvids</taxon>
        <taxon>Brassicales</taxon>
        <taxon>Brassicaceae</taxon>
        <taxon>Brassiceae</taxon>
        <taxon>Brassica</taxon>
    </lineage>
</organism>
<evidence type="ECO:0000313" key="3">
    <source>
        <dbReference type="Proteomes" id="UP000712600"/>
    </source>
</evidence>
<reference evidence="2" key="1">
    <citation type="submission" date="2019-12" db="EMBL/GenBank/DDBJ databases">
        <title>Genome sequencing and annotation of Brassica cretica.</title>
        <authorList>
            <person name="Studholme D.J."/>
            <person name="Sarris P."/>
        </authorList>
    </citation>
    <scope>NUCLEOTIDE SEQUENCE</scope>
    <source>
        <strain evidence="2">PFS-109/04</strain>
        <tissue evidence="2">Leaf</tissue>
    </source>
</reference>
<gene>
    <name evidence="2" type="ORF">F2Q69_00013887</name>
</gene>
<dbReference type="EMBL" id="QGKX02000996">
    <property type="protein sequence ID" value="KAF3558254.1"/>
    <property type="molecule type" value="Genomic_DNA"/>
</dbReference>